<evidence type="ECO:0000313" key="1">
    <source>
        <dbReference type="EMBL" id="KIY43087.1"/>
    </source>
</evidence>
<dbReference type="InterPro" id="IPR023214">
    <property type="entry name" value="HAD_sf"/>
</dbReference>
<dbReference type="InterPro" id="IPR036412">
    <property type="entry name" value="HAD-like_sf"/>
</dbReference>
<keyword evidence="2" id="KW-1185">Reference proteome</keyword>
<sequence>MTGDRANDSPALSHANVHIAVEGATDTVRGAADNKLEAAKQNTIQQPPFASNAPAARVTSANNIHLAADPTPPSSLISLEIT</sequence>
<organism evidence="1 2">
    <name type="scientific">Fistulina hepatica ATCC 64428</name>
    <dbReference type="NCBI Taxonomy" id="1128425"/>
    <lineage>
        <taxon>Eukaryota</taxon>
        <taxon>Fungi</taxon>
        <taxon>Dikarya</taxon>
        <taxon>Basidiomycota</taxon>
        <taxon>Agaricomycotina</taxon>
        <taxon>Agaricomycetes</taxon>
        <taxon>Agaricomycetidae</taxon>
        <taxon>Agaricales</taxon>
        <taxon>Fistulinaceae</taxon>
        <taxon>Fistulina</taxon>
    </lineage>
</organism>
<proteinExistence type="predicted"/>
<evidence type="ECO:0000313" key="2">
    <source>
        <dbReference type="Proteomes" id="UP000054144"/>
    </source>
</evidence>
<protein>
    <recommendedName>
        <fullName evidence="3">Cation-transporting P-type ATPase C-terminal domain-containing protein</fullName>
    </recommendedName>
</protein>
<gene>
    <name evidence="1" type="ORF">FISHEDRAFT_78836</name>
</gene>
<dbReference type="EMBL" id="KN882118">
    <property type="protein sequence ID" value="KIY43087.1"/>
    <property type="molecule type" value="Genomic_DNA"/>
</dbReference>
<dbReference type="Proteomes" id="UP000054144">
    <property type="component" value="Unassembled WGS sequence"/>
</dbReference>
<dbReference type="AlphaFoldDB" id="A0A0D6ZZ42"/>
<dbReference type="SUPFAM" id="SSF56784">
    <property type="entry name" value="HAD-like"/>
    <property type="match status" value="1"/>
</dbReference>
<dbReference type="Gene3D" id="3.40.50.1000">
    <property type="entry name" value="HAD superfamily/HAD-like"/>
    <property type="match status" value="1"/>
</dbReference>
<name>A0A0D6ZZ42_9AGAR</name>
<dbReference type="PRINTS" id="PR00119">
    <property type="entry name" value="CATATPASE"/>
</dbReference>
<accession>A0A0D6ZZ42</accession>
<evidence type="ECO:0008006" key="3">
    <source>
        <dbReference type="Google" id="ProtNLM"/>
    </source>
</evidence>
<reference evidence="1 2" key="1">
    <citation type="journal article" date="2015" name="Fungal Genet. Biol.">
        <title>Evolution of novel wood decay mechanisms in Agaricales revealed by the genome sequences of Fistulina hepatica and Cylindrobasidium torrendii.</title>
        <authorList>
            <person name="Floudas D."/>
            <person name="Held B.W."/>
            <person name="Riley R."/>
            <person name="Nagy L.G."/>
            <person name="Koehler G."/>
            <person name="Ransdell A.S."/>
            <person name="Younus H."/>
            <person name="Chow J."/>
            <person name="Chiniquy J."/>
            <person name="Lipzen A."/>
            <person name="Tritt A."/>
            <person name="Sun H."/>
            <person name="Haridas S."/>
            <person name="LaButti K."/>
            <person name="Ohm R.A."/>
            <person name="Kues U."/>
            <person name="Blanchette R.A."/>
            <person name="Grigoriev I.V."/>
            <person name="Minto R.E."/>
            <person name="Hibbett D.S."/>
        </authorList>
    </citation>
    <scope>NUCLEOTIDE SEQUENCE [LARGE SCALE GENOMIC DNA]</scope>
    <source>
        <strain evidence="1 2">ATCC 64428</strain>
    </source>
</reference>
<dbReference type="OrthoDB" id="3058682at2759"/>